<dbReference type="Pfam" id="PF04313">
    <property type="entry name" value="HSDR_N"/>
    <property type="match status" value="1"/>
</dbReference>
<dbReference type="InterPro" id="IPR051268">
    <property type="entry name" value="Type-I_R_enzyme_R_subunit"/>
</dbReference>
<dbReference type="InterPro" id="IPR007409">
    <property type="entry name" value="Restrct_endonuc_type1_HsdR_N"/>
</dbReference>
<dbReference type="AlphaFoldDB" id="A0A3S2UNC2"/>
<evidence type="ECO:0000256" key="1">
    <source>
        <dbReference type="ARBA" id="ARBA00000851"/>
    </source>
</evidence>
<dbReference type="GO" id="GO:0003677">
    <property type="term" value="F:DNA binding"/>
    <property type="evidence" value="ECO:0007669"/>
    <property type="project" value="UniProtKB-KW"/>
</dbReference>
<evidence type="ECO:0000313" key="12">
    <source>
        <dbReference type="EMBL" id="RVT75431.1"/>
    </source>
</evidence>
<keyword evidence="8 10" id="KW-0067">ATP-binding</keyword>
<accession>A0A3S2UNC2</accession>
<dbReference type="Gene3D" id="3.40.50.300">
    <property type="entry name" value="P-loop containing nucleotide triphosphate hydrolases"/>
    <property type="match status" value="2"/>
</dbReference>
<comment type="catalytic activity">
    <reaction evidence="1 10">
        <text>Endonucleolytic cleavage of DNA to give random double-stranded fragments with terminal 5'-phosphates, ATP is simultaneously hydrolyzed.</text>
        <dbReference type="EC" id="3.1.21.3"/>
    </reaction>
</comment>
<dbReference type="EC" id="3.1.21.3" evidence="10"/>
<dbReference type="GO" id="GO:0009035">
    <property type="term" value="F:type I site-specific deoxyribonuclease activity"/>
    <property type="evidence" value="ECO:0007669"/>
    <property type="project" value="UniProtKB-EC"/>
</dbReference>
<dbReference type="Gene3D" id="3.90.1570.50">
    <property type="match status" value="1"/>
</dbReference>
<dbReference type="InterPro" id="IPR021810">
    <property type="entry name" value="T1RH-like_C"/>
</dbReference>
<keyword evidence="9 10" id="KW-0238">DNA-binding</keyword>
<dbReference type="CDD" id="cd18800">
    <property type="entry name" value="SF2_C_EcoR124I-like"/>
    <property type="match status" value="1"/>
</dbReference>
<dbReference type="InterPro" id="IPR055180">
    <property type="entry name" value="HsdR_RecA-like_helicase_dom_2"/>
</dbReference>
<comment type="function">
    <text evidence="10">Subunit R is required for both nuclease and ATPase activities, but not for modification.</text>
</comment>
<dbReference type="PROSITE" id="PS51192">
    <property type="entry name" value="HELICASE_ATP_BIND_1"/>
    <property type="match status" value="1"/>
</dbReference>
<dbReference type="SUPFAM" id="SSF52540">
    <property type="entry name" value="P-loop containing nucleoside triphosphate hydrolases"/>
    <property type="match status" value="1"/>
</dbReference>
<evidence type="ECO:0000256" key="8">
    <source>
        <dbReference type="ARBA" id="ARBA00022840"/>
    </source>
</evidence>
<dbReference type="Proteomes" id="UP000285211">
    <property type="component" value="Unassembled WGS sequence"/>
</dbReference>
<keyword evidence="5 10" id="KW-0680">Restriction system</keyword>
<comment type="caution">
    <text evidence="12">The sequence shown here is derived from an EMBL/GenBank/DDBJ whole genome shotgun (WGS) entry which is preliminary data.</text>
</comment>
<dbReference type="Pfam" id="PF22679">
    <property type="entry name" value="T1R_D3-like"/>
    <property type="match status" value="1"/>
</dbReference>
<proteinExistence type="inferred from homology"/>
<dbReference type="Pfam" id="PF18766">
    <property type="entry name" value="SWI2_SNF2"/>
    <property type="match status" value="1"/>
</dbReference>
<evidence type="ECO:0000256" key="2">
    <source>
        <dbReference type="ARBA" id="ARBA00008598"/>
    </source>
</evidence>
<dbReference type="InterPro" id="IPR040980">
    <property type="entry name" value="SWI2_SNF2"/>
</dbReference>
<evidence type="ECO:0000256" key="5">
    <source>
        <dbReference type="ARBA" id="ARBA00022747"/>
    </source>
</evidence>
<evidence type="ECO:0000256" key="9">
    <source>
        <dbReference type="ARBA" id="ARBA00023125"/>
    </source>
</evidence>
<dbReference type="EMBL" id="SACJ01000006">
    <property type="protein sequence ID" value="RVT75431.1"/>
    <property type="molecule type" value="Genomic_DNA"/>
</dbReference>
<evidence type="ECO:0000256" key="7">
    <source>
        <dbReference type="ARBA" id="ARBA00022801"/>
    </source>
</evidence>
<keyword evidence="4 10" id="KW-0547">Nucleotide-binding</keyword>
<keyword evidence="6 12" id="KW-0255">Endonuclease</keyword>
<evidence type="ECO:0000256" key="6">
    <source>
        <dbReference type="ARBA" id="ARBA00022759"/>
    </source>
</evidence>
<evidence type="ECO:0000256" key="3">
    <source>
        <dbReference type="ARBA" id="ARBA00022722"/>
    </source>
</evidence>
<dbReference type="PANTHER" id="PTHR30195">
    <property type="entry name" value="TYPE I SITE-SPECIFIC DEOXYRIBONUCLEASE PROTEIN SUBUNIT M AND R"/>
    <property type="match status" value="1"/>
</dbReference>
<keyword evidence="7 10" id="KW-0378">Hydrolase</keyword>
<reference evidence="12 13" key="1">
    <citation type="submission" date="2019-01" db="EMBL/GenBank/DDBJ databases">
        <authorList>
            <person name="Chen W.-M."/>
        </authorList>
    </citation>
    <scope>NUCLEOTIDE SEQUENCE [LARGE SCALE GENOMIC DNA]</scope>
    <source>
        <strain evidence="12 13">BBQ-12</strain>
    </source>
</reference>
<feature type="domain" description="Helicase ATP-binding" evidence="11">
    <location>
        <begin position="300"/>
        <end position="462"/>
    </location>
</feature>
<comment type="similarity">
    <text evidence="2 10">Belongs to the HsdR family.</text>
</comment>
<sequence>MLNYGENNDSQKPAIHLLRKLGWSYITPEETIKQRGGLLSNVILEDILAERLSAINSFEYKDKEYPFSNSNIQSAINVLKNIPEESLVKTNENIHDLLTLGKSFNETIQGDRKAYTMRFIDWENPENNAYHITDEFVVEGIKEKRRPDIVLFINGIPFIVIENKRRDKNASLTEAISQHIRNQKREEGIPKLYHYAKLLLAVQPNEVKYGAVGTPEKFWAVWKENNEKETQKTLKTTKYGTQKEDRETTIQDQSLVSLCSVNRILEFVYKYLVYDGPNIKVPRYQQYFAVQNTIERVKEIDKTNKRKGGVIWHTTGSGKSLTMVMISKALALDKEIPSPRIIVVTDRIDLDNQIYKTFRNCGKSVEKAKSGSDLIELLQDKGNEIITTIIDKFQTATKNTSFIDNSENIFVLVDESHRSQYGTAHINMKRVLPNACYIGFTGTPLMKNEKSTARKFGGFIHKYTIDQAVKDRAVLPLLYEGRSAQLSVNKQQIDKGFQRLSSNLNEEAQKDLKKKFASISRIYESEQVVNEIAYDISRHYSQNWQGGVFKAQLAVPRIETAIRYQKYFEEQTDPELKINTAVVFTPPDSRQDYEDVWKETSNEAKKYWASLMEKYNGQEEYERFIISKFQDEGTEVELIIVVSKLLTGFDAPRNTILYLAKPLHSHNLLQAIARVNRLFSGKEHGHIIDYVGILGKLDEALTSYAAFEDFDEEDLTNTIVDVSDEIRKVPVHHANVWDCFKEVYNKKDIEALERHLAYKDLRDDFYETLSQFARTLQTALASNEFYIEFSEEQIDFYKQELKMFVKLRVSLQNRYAEIVSYKEYEPRVKKLLDTYVQADDVIVITKELNIFDKQMVNEAIEEYGKTPASKADFIAHKMKKVITENMEKDEAFYKKFSQLLEDVIKSFQENRISEAEYLKAILNIRDQFEKGYLEDIPQTLLNKPEARAFFGVLSEVFENSFGKEIAIQQKDVLANIGIDISKIIEKLVIRDWKKNIDVIKEMENEVEDYLMAHRKSLGIDITFDDLDVILDKCLKVAKNNF</sequence>
<keyword evidence="3" id="KW-0540">Nuclease</keyword>
<dbReference type="OrthoDB" id="9758243at2"/>
<dbReference type="GO" id="GO:0009307">
    <property type="term" value="P:DNA restriction-modification system"/>
    <property type="evidence" value="ECO:0007669"/>
    <property type="project" value="UniProtKB-KW"/>
</dbReference>
<dbReference type="PANTHER" id="PTHR30195:SF15">
    <property type="entry name" value="TYPE I RESTRICTION ENZYME HINDI ENDONUCLEASE SUBUNIT"/>
    <property type="match status" value="1"/>
</dbReference>
<protein>
    <recommendedName>
        <fullName evidence="10">Type I restriction enzyme endonuclease subunit</fullName>
        <shortName evidence="10">R protein</shortName>
        <ecNumber evidence="10">3.1.21.3</ecNumber>
    </recommendedName>
</protein>
<keyword evidence="13" id="KW-1185">Reference proteome</keyword>
<dbReference type="SMART" id="SM00487">
    <property type="entry name" value="DEXDc"/>
    <property type="match status" value="1"/>
</dbReference>
<dbReference type="InterPro" id="IPR014001">
    <property type="entry name" value="Helicase_ATP-bd"/>
</dbReference>
<evidence type="ECO:0000256" key="4">
    <source>
        <dbReference type="ARBA" id="ARBA00022741"/>
    </source>
</evidence>
<dbReference type="CDD" id="cd22332">
    <property type="entry name" value="HsdR_N"/>
    <property type="match status" value="1"/>
</dbReference>
<dbReference type="Pfam" id="PF11867">
    <property type="entry name" value="T1RH-like_C"/>
    <property type="match status" value="1"/>
</dbReference>
<gene>
    <name evidence="12" type="ORF">EOD40_11210</name>
</gene>
<dbReference type="CDD" id="cd18030">
    <property type="entry name" value="DEXHc_RE_I_HsdR"/>
    <property type="match status" value="1"/>
</dbReference>
<evidence type="ECO:0000259" key="11">
    <source>
        <dbReference type="PROSITE" id="PS51192"/>
    </source>
</evidence>
<dbReference type="InterPro" id="IPR004473">
    <property type="entry name" value="Restrct_endonuc_typeI_HsdR"/>
</dbReference>
<name>A0A3S2UNC2_9FLAO</name>
<dbReference type="GO" id="GO:0005524">
    <property type="term" value="F:ATP binding"/>
    <property type="evidence" value="ECO:0007669"/>
    <property type="project" value="UniProtKB-KW"/>
</dbReference>
<dbReference type="InterPro" id="IPR027417">
    <property type="entry name" value="P-loop_NTPase"/>
</dbReference>
<organism evidence="12 13">
    <name type="scientific">Flavobacterium sufflavum</name>
    <dbReference type="NCBI Taxonomy" id="1921138"/>
    <lineage>
        <taxon>Bacteria</taxon>
        <taxon>Pseudomonadati</taxon>
        <taxon>Bacteroidota</taxon>
        <taxon>Flavobacteriia</taxon>
        <taxon>Flavobacteriales</taxon>
        <taxon>Flavobacteriaceae</taxon>
        <taxon>Flavobacterium</taxon>
    </lineage>
</organism>
<comment type="subunit">
    <text evidence="10">The type I restriction/modification system is composed of three polypeptides R, M and S.</text>
</comment>
<evidence type="ECO:0000313" key="13">
    <source>
        <dbReference type="Proteomes" id="UP000285211"/>
    </source>
</evidence>
<evidence type="ECO:0000256" key="10">
    <source>
        <dbReference type="RuleBase" id="RU364115"/>
    </source>
</evidence>
<dbReference type="NCBIfam" id="TIGR00348">
    <property type="entry name" value="hsdR"/>
    <property type="match status" value="1"/>
</dbReference>